<comment type="similarity">
    <text evidence="1">Belongs to the spermidine/spermine synthase family.</text>
</comment>
<gene>
    <name evidence="6" type="ORF">A2Z67_00590</name>
</gene>
<dbReference type="NCBIfam" id="NF037959">
    <property type="entry name" value="MFS_SpdSyn"/>
    <property type="match status" value="1"/>
</dbReference>
<accession>A0A1F7X1F7</accession>
<dbReference type="Pfam" id="PF01564">
    <property type="entry name" value="Spermine_synth"/>
    <property type="match status" value="1"/>
</dbReference>
<name>A0A1F7X1F7_9BACT</name>
<evidence type="ECO:0000256" key="4">
    <source>
        <dbReference type="PROSITE-ProRule" id="PRU00354"/>
    </source>
</evidence>
<organism evidence="6 7">
    <name type="scientific">Candidatus Woesebacteria bacterium RBG_13_36_22</name>
    <dbReference type="NCBI Taxonomy" id="1802478"/>
    <lineage>
        <taxon>Bacteria</taxon>
        <taxon>Candidatus Woeseibacteriota</taxon>
    </lineage>
</organism>
<dbReference type="AlphaFoldDB" id="A0A1F7X1F7"/>
<keyword evidence="3 4" id="KW-0620">Polyamine biosynthesis</keyword>
<evidence type="ECO:0000256" key="1">
    <source>
        <dbReference type="ARBA" id="ARBA00007867"/>
    </source>
</evidence>
<dbReference type="Proteomes" id="UP000176939">
    <property type="component" value="Unassembled WGS sequence"/>
</dbReference>
<keyword evidence="2 4" id="KW-0808">Transferase</keyword>
<comment type="caution">
    <text evidence="6">The sequence shown here is derived from an EMBL/GenBank/DDBJ whole genome shotgun (WGS) entry which is preliminary data.</text>
</comment>
<feature type="active site" description="Proton acceptor" evidence="4">
    <location>
        <position position="133"/>
    </location>
</feature>
<proteinExistence type="inferred from homology"/>
<dbReference type="GO" id="GO:0006596">
    <property type="term" value="P:polyamine biosynthetic process"/>
    <property type="evidence" value="ECO:0007669"/>
    <property type="project" value="UniProtKB-UniRule"/>
</dbReference>
<dbReference type="GO" id="GO:0016740">
    <property type="term" value="F:transferase activity"/>
    <property type="evidence" value="ECO:0007669"/>
    <property type="project" value="UniProtKB-UniRule"/>
</dbReference>
<evidence type="ECO:0000259" key="5">
    <source>
        <dbReference type="PROSITE" id="PS51006"/>
    </source>
</evidence>
<dbReference type="PANTHER" id="PTHR43317">
    <property type="entry name" value="THERMOSPERMINE SYNTHASE ACAULIS5"/>
    <property type="match status" value="1"/>
</dbReference>
<feature type="domain" description="PABS" evidence="5">
    <location>
        <begin position="58"/>
        <end position="206"/>
    </location>
</feature>
<sequence length="206" mass="23626">MKVLEVKESESNKKVVVLKTLGLGTYIQVNGLTQSGGIVEGIWKKTLKKVKSKKREVKNCLILGLGGGSVAKWVRKYFSDSKIIGVDIDPVIVELGRKYLELEKTKVEIEIKDAYSWLKQKSRIKKYDLILVDIYKGYAVPEIFETDKFLDLIVKILAKKGIVVFNRLYFNDRRTKAIKFANKLEKVFSKVDYFYPEANIMFICSA</sequence>
<dbReference type="Gene3D" id="3.40.50.150">
    <property type="entry name" value="Vaccinia Virus protein VP39"/>
    <property type="match status" value="1"/>
</dbReference>
<dbReference type="PANTHER" id="PTHR43317:SF1">
    <property type="entry name" value="THERMOSPERMINE SYNTHASE ACAULIS5"/>
    <property type="match status" value="1"/>
</dbReference>
<reference evidence="6 7" key="1">
    <citation type="journal article" date="2016" name="Nat. Commun.">
        <title>Thousands of microbial genomes shed light on interconnected biogeochemical processes in an aquifer system.</title>
        <authorList>
            <person name="Anantharaman K."/>
            <person name="Brown C.T."/>
            <person name="Hug L.A."/>
            <person name="Sharon I."/>
            <person name="Castelle C.J."/>
            <person name="Probst A.J."/>
            <person name="Thomas B.C."/>
            <person name="Singh A."/>
            <person name="Wilkins M.J."/>
            <person name="Karaoz U."/>
            <person name="Brodie E.L."/>
            <person name="Williams K.H."/>
            <person name="Hubbard S.S."/>
            <person name="Banfield J.F."/>
        </authorList>
    </citation>
    <scope>NUCLEOTIDE SEQUENCE [LARGE SCALE GENOMIC DNA]</scope>
</reference>
<evidence type="ECO:0000313" key="7">
    <source>
        <dbReference type="Proteomes" id="UP000176939"/>
    </source>
</evidence>
<dbReference type="SUPFAM" id="SSF53335">
    <property type="entry name" value="S-adenosyl-L-methionine-dependent methyltransferases"/>
    <property type="match status" value="1"/>
</dbReference>
<dbReference type="CDD" id="cd02440">
    <property type="entry name" value="AdoMet_MTases"/>
    <property type="match status" value="1"/>
</dbReference>
<dbReference type="PROSITE" id="PS51006">
    <property type="entry name" value="PABS_2"/>
    <property type="match status" value="1"/>
</dbReference>
<dbReference type="InterPro" id="IPR030374">
    <property type="entry name" value="PABS"/>
</dbReference>
<evidence type="ECO:0000256" key="2">
    <source>
        <dbReference type="ARBA" id="ARBA00022679"/>
    </source>
</evidence>
<dbReference type="EMBL" id="MGFQ01000037">
    <property type="protein sequence ID" value="OGM08743.1"/>
    <property type="molecule type" value="Genomic_DNA"/>
</dbReference>
<evidence type="ECO:0000256" key="3">
    <source>
        <dbReference type="ARBA" id="ARBA00023115"/>
    </source>
</evidence>
<dbReference type="InterPro" id="IPR029063">
    <property type="entry name" value="SAM-dependent_MTases_sf"/>
</dbReference>
<protein>
    <recommendedName>
        <fullName evidence="5">PABS domain-containing protein</fullName>
    </recommendedName>
</protein>
<evidence type="ECO:0000313" key="6">
    <source>
        <dbReference type="EMBL" id="OGM08743.1"/>
    </source>
</evidence>